<dbReference type="PROSITE" id="PS00237">
    <property type="entry name" value="G_PROTEIN_RECEP_F1_1"/>
    <property type="match status" value="1"/>
</dbReference>
<dbReference type="AlphaFoldDB" id="A0A0N5A917"/>
<dbReference type="WBParaSite" id="SMUV_0000058101-mRNA-1">
    <property type="protein sequence ID" value="SMUV_0000058101-mRNA-1"/>
    <property type="gene ID" value="SMUV_0000058101"/>
</dbReference>
<evidence type="ECO:0000259" key="11">
    <source>
        <dbReference type="PROSITE" id="PS50262"/>
    </source>
</evidence>
<reference evidence="13" key="1">
    <citation type="submission" date="2017-02" db="UniProtKB">
        <authorList>
            <consortium name="WormBaseParasite"/>
        </authorList>
    </citation>
    <scope>IDENTIFICATION</scope>
</reference>
<keyword evidence="8 9" id="KW-0807">Transducer</keyword>
<sequence length="285" mass="32557">MVDCQPYWKANPDPSMHPVIISIFTTLYALIFVSGFVGNVAVLVVTFKNRSLQSVQNIFLLNLAASDILMCLLSIPVTPVTLIMKEWYFGGIACKTVSFIQALGVFVSTFSLCAIAIDRYIRIIIAPGKPLQRKQAFHITYVIWILSAVVSLPYVYPDICGVFCIEQWPNERARHVFTFSVLLIQFVIPLTILSICYHSIMTCFNAVMFDRDLLFKLLHLSKRRMLLWRQKKRLTTLLIATVAIFGFTALTNNISSIIFDYDTDATFLVINGHDFFYLVNLFTHW</sequence>
<evidence type="ECO:0000313" key="12">
    <source>
        <dbReference type="Proteomes" id="UP000046393"/>
    </source>
</evidence>
<feature type="transmembrane region" description="Helical" evidence="10">
    <location>
        <begin position="59"/>
        <end position="77"/>
    </location>
</feature>
<proteinExistence type="inferred from homology"/>
<feature type="transmembrane region" description="Helical" evidence="10">
    <location>
        <begin position="20"/>
        <end position="47"/>
    </location>
</feature>
<feature type="transmembrane region" description="Helical" evidence="10">
    <location>
        <begin position="234"/>
        <end position="259"/>
    </location>
</feature>
<dbReference type="InterPro" id="IPR000611">
    <property type="entry name" value="NPY_rcpt"/>
</dbReference>
<accession>A0A0N5A917</accession>
<feature type="transmembrane region" description="Helical" evidence="10">
    <location>
        <begin position="138"/>
        <end position="156"/>
    </location>
</feature>
<dbReference type="PRINTS" id="PR00237">
    <property type="entry name" value="GPCRRHODOPSN"/>
</dbReference>
<evidence type="ECO:0000256" key="9">
    <source>
        <dbReference type="RuleBase" id="RU000688"/>
    </source>
</evidence>
<dbReference type="InterPro" id="IPR017452">
    <property type="entry name" value="GPCR_Rhodpsn_7TM"/>
</dbReference>
<dbReference type="PRINTS" id="PR01012">
    <property type="entry name" value="NRPEPTIDEYR"/>
</dbReference>
<evidence type="ECO:0000256" key="7">
    <source>
        <dbReference type="ARBA" id="ARBA00023170"/>
    </source>
</evidence>
<dbReference type="GO" id="GO:0042923">
    <property type="term" value="F:neuropeptide binding"/>
    <property type="evidence" value="ECO:0007669"/>
    <property type="project" value="TreeGrafter"/>
</dbReference>
<keyword evidence="3 9" id="KW-0812">Transmembrane</keyword>
<dbReference type="PANTHER" id="PTHR24235:SF27">
    <property type="entry name" value="NEUROPEPTIDE RECEPTOR NPR-1"/>
    <property type="match status" value="1"/>
</dbReference>
<evidence type="ECO:0000313" key="13">
    <source>
        <dbReference type="WBParaSite" id="SMUV_0000058101-mRNA-1"/>
    </source>
</evidence>
<dbReference type="PANTHER" id="PTHR24235">
    <property type="entry name" value="NEUROPEPTIDE Y RECEPTOR"/>
    <property type="match status" value="1"/>
</dbReference>
<keyword evidence="7 9" id="KW-0675">Receptor</keyword>
<keyword evidence="4 10" id="KW-1133">Transmembrane helix</keyword>
<evidence type="ECO:0000256" key="6">
    <source>
        <dbReference type="ARBA" id="ARBA00023136"/>
    </source>
</evidence>
<dbReference type="Gene3D" id="1.20.1070.10">
    <property type="entry name" value="Rhodopsin 7-helix transmembrane proteins"/>
    <property type="match status" value="1"/>
</dbReference>
<evidence type="ECO:0000256" key="2">
    <source>
        <dbReference type="ARBA" id="ARBA00010663"/>
    </source>
</evidence>
<evidence type="ECO:0000256" key="3">
    <source>
        <dbReference type="ARBA" id="ARBA00022692"/>
    </source>
</evidence>
<evidence type="ECO:0000256" key="4">
    <source>
        <dbReference type="ARBA" id="ARBA00022989"/>
    </source>
</evidence>
<dbReference type="STRING" id="451379.A0A0N5A917"/>
<comment type="similarity">
    <text evidence="2 9">Belongs to the G-protein coupled receptor 1 family.</text>
</comment>
<keyword evidence="6 10" id="KW-0472">Membrane</keyword>
<dbReference type="Pfam" id="PF00001">
    <property type="entry name" value="7tm_1"/>
    <property type="match status" value="1"/>
</dbReference>
<feature type="transmembrane region" description="Helical" evidence="10">
    <location>
        <begin position="176"/>
        <end position="200"/>
    </location>
</feature>
<organism evidence="12 13">
    <name type="scientific">Syphacia muris</name>
    <dbReference type="NCBI Taxonomy" id="451379"/>
    <lineage>
        <taxon>Eukaryota</taxon>
        <taxon>Metazoa</taxon>
        <taxon>Ecdysozoa</taxon>
        <taxon>Nematoda</taxon>
        <taxon>Chromadorea</taxon>
        <taxon>Rhabditida</taxon>
        <taxon>Spirurina</taxon>
        <taxon>Oxyuridomorpha</taxon>
        <taxon>Oxyuroidea</taxon>
        <taxon>Oxyuridae</taxon>
        <taxon>Syphacia</taxon>
    </lineage>
</organism>
<keyword evidence="12" id="KW-1185">Reference proteome</keyword>
<feature type="domain" description="G-protein coupled receptors family 1 profile" evidence="11">
    <location>
        <begin position="38"/>
        <end position="285"/>
    </location>
</feature>
<comment type="subcellular location">
    <subcellularLocation>
        <location evidence="1">Membrane</location>
        <topology evidence="1">Multi-pass membrane protein</topology>
    </subcellularLocation>
</comment>
<evidence type="ECO:0000256" key="5">
    <source>
        <dbReference type="ARBA" id="ARBA00023040"/>
    </source>
</evidence>
<dbReference type="InterPro" id="IPR000276">
    <property type="entry name" value="GPCR_Rhodpsn"/>
</dbReference>
<dbReference type="PROSITE" id="PS50262">
    <property type="entry name" value="G_PROTEIN_RECEP_F1_2"/>
    <property type="match status" value="1"/>
</dbReference>
<evidence type="ECO:0000256" key="1">
    <source>
        <dbReference type="ARBA" id="ARBA00004141"/>
    </source>
</evidence>
<evidence type="ECO:0000256" key="10">
    <source>
        <dbReference type="SAM" id="Phobius"/>
    </source>
</evidence>
<protein>
    <submittedName>
        <fullName evidence="13">G_PROTEIN_RECEP_F1_2 domain-containing protein</fullName>
    </submittedName>
</protein>
<dbReference type="SUPFAM" id="SSF81321">
    <property type="entry name" value="Family A G protein-coupled receptor-like"/>
    <property type="match status" value="1"/>
</dbReference>
<keyword evidence="5 9" id="KW-0297">G-protein coupled receptor</keyword>
<feature type="transmembrane region" description="Helical" evidence="10">
    <location>
        <begin position="97"/>
        <end position="117"/>
    </location>
</feature>
<name>A0A0N5A917_9BILA</name>
<dbReference type="Proteomes" id="UP000046393">
    <property type="component" value="Unplaced"/>
</dbReference>
<dbReference type="GO" id="GO:0005886">
    <property type="term" value="C:plasma membrane"/>
    <property type="evidence" value="ECO:0007669"/>
    <property type="project" value="TreeGrafter"/>
</dbReference>
<dbReference type="GO" id="GO:0004983">
    <property type="term" value="F:neuropeptide Y receptor activity"/>
    <property type="evidence" value="ECO:0007669"/>
    <property type="project" value="InterPro"/>
</dbReference>
<dbReference type="GO" id="GO:0043005">
    <property type="term" value="C:neuron projection"/>
    <property type="evidence" value="ECO:0007669"/>
    <property type="project" value="TreeGrafter"/>
</dbReference>
<evidence type="ECO:0000256" key="8">
    <source>
        <dbReference type="ARBA" id="ARBA00023224"/>
    </source>
</evidence>